<keyword evidence="1" id="KW-0614">Plasmid</keyword>
<dbReference type="RefSeq" id="WP_012753802.1">
    <property type="nucleotide sequence ID" value="NC_012811.1"/>
</dbReference>
<evidence type="ECO:0000313" key="2">
    <source>
        <dbReference type="Proteomes" id="UP000009081"/>
    </source>
</evidence>
<proteinExistence type="predicted"/>
<dbReference type="OrthoDB" id="8476494at2"/>
<dbReference type="HOGENOM" id="CLU_758231_0_0_5"/>
<dbReference type="EMBL" id="CP001511">
    <property type="protein sequence ID" value="ACS43333.1"/>
    <property type="molecule type" value="Genomic_DNA"/>
</dbReference>
<protein>
    <submittedName>
        <fullName evidence="1">Uncharacterized protein</fullName>
    </submittedName>
</protein>
<evidence type="ECO:0000313" key="1">
    <source>
        <dbReference type="EMBL" id="ACS43333.1"/>
    </source>
</evidence>
<dbReference type="Proteomes" id="UP000009081">
    <property type="component" value="Plasmid megaplasmid"/>
</dbReference>
<name>C5B4F1_METEA</name>
<geneLocation type="plasmid" evidence="1 2">
    <name>megaplasmid</name>
</geneLocation>
<gene>
    <name evidence="1" type="ordered locus">MexAM1_META2p0485</name>
</gene>
<dbReference type="KEGG" id="mea:Mex_2p0485"/>
<keyword evidence="2" id="KW-1185">Reference proteome</keyword>
<organism evidence="1 2">
    <name type="scientific">Methylorubrum extorquens (strain ATCC 14718 / DSM 1338 / JCM 2805 / NCIMB 9133 / AM1)</name>
    <name type="common">Methylobacterium extorquens</name>
    <dbReference type="NCBI Taxonomy" id="272630"/>
    <lineage>
        <taxon>Bacteria</taxon>
        <taxon>Pseudomonadati</taxon>
        <taxon>Pseudomonadota</taxon>
        <taxon>Alphaproteobacteria</taxon>
        <taxon>Hyphomicrobiales</taxon>
        <taxon>Methylobacteriaceae</taxon>
        <taxon>Methylorubrum</taxon>
    </lineage>
</organism>
<sequence length="358" mass="39053">MPLVEVAFTFKVAGAPKGKRKIEDFSFAGRMAVQIADPTDAEAPVALRRHRGKPGDPASPAPHDYRFFDGRLFSPYLVGHDEDAGTPLAATEMMQVLRAGNGGNRNPLYDGTDSLFRRAPLQEGDEIRRTMKIDRSWEDEVAAEIARRAHDLILVDGMVYRHFPGIEPIYAIVPDAEWNHDEGVILTATVKTVPVARYADDPAEIDVRRNFRVDQLPEALVACSAASDRFKDWDADDLASFVHVVGEFVEVLDPSVLTFRPSQGPRLLKFARSLVADHADGLAEKPVGFMVAYAGLRDALNLGAGAAEVAPLVRAFADQLDRTCGRDASKVSHILGEVDAFELSPQDEPSASPAVRAA</sequence>
<dbReference type="AlphaFoldDB" id="C5B4F1"/>
<reference evidence="1 2" key="1">
    <citation type="journal article" date="2009" name="PLoS ONE">
        <title>Methylobacterium genome sequences: a reference blueprint to investigate microbial metabolism of C1 compounds from natural and industrial sources.</title>
        <authorList>
            <person name="Vuilleumier S."/>
            <person name="Chistoserdova L."/>
            <person name="Lee M.-C."/>
            <person name="Bringel F."/>
            <person name="Lajus A."/>
            <person name="Zhou Y."/>
            <person name="Gourion B."/>
            <person name="Barbe V."/>
            <person name="Chang J."/>
            <person name="Cruveiller S."/>
            <person name="Dossat C."/>
            <person name="Gillett W."/>
            <person name="Gruffaz C."/>
            <person name="Haugen E."/>
            <person name="Hourcade E."/>
            <person name="Levy R."/>
            <person name="Mangenot S."/>
            <person name="Muller E."/>
            <person name="Nadalig T."/>
            <person name="Pagni M."/>
            <person name="Penny C."/>
            <person name="Peyraud R."/>
            <person name="Robinson D.G."/>
            <person name="Roche D."/>
            <person name="Rouy Z."/>
            <person name="Saenampechek C."/>
            <person name="Salvignol G."/>
            <person name="Vallenet D."/>
            <person name="Wu Z."/>
            <person name="Marx C.J."/>
            <person name="Vorholt J.A."/>
            <person name="Olson M.V."/>
            <person name="Kaul R."/>
            <person name="Weissenbach J."/>
            <person name="Medigue C."/>
            <person name="Lidstrom M.E."/>
        </authorList>
    </citation>
    <scope>NUCLEOTIDE SEQUENCE [LARGE SCALE GENOMIC DNA]</scope>
    <source>
        <strain evidence="2">ATCC 14718 / DSM 1338 / JCM 2805 / NCIMB 9133 / AM1</strain>
    </source>
</reference>
<accession>C5B4F1</accession>